<dbReference type="AlphaFoldDB" id="A0A7H0LF56"/>
<protein>
    <submittedName>
        <fullName evidence="1">DUF4169 family protein</fullName>
    </submittedName>
</protein>
<dbReference type="Pfam" id="PF13770">
    <property type="entry name" value="DUF4169"/>
    <property type="match status" value="1"/>
</dbReference>
<dbReference type="EMBL" id="CP061038">
    <property type="protein sequence ID" value="QNQ08309.1"/>
    <property type="molecule type" value="Genomic_DNA"/>
</dbReference>
<evidence type="ECO:0000313" key="2">
    <source>
        <dbReference type="Proteomes" id="UP000516148"/>
    </source>
</evidence>
<organism evidence="1 2">
    <name type="scientific">Sphingomonas alpina</name>
    <dbReference type="NCBI Taxonomy" id="653931"/>
    <lineage>
        <taxon>Bacteria</taxon>
        <taxon>Pseudomonadati</taxon>
        <taxon>Pseudomonadota</taxon>
        <taxon>Alphaproteobacteria</taxon>
        <taxon>Sphingomonadales</taxon>
        <taxon>Sphingomonadaceae</taxon>
        <taxon>Sphingomonas</taxon>
    </lineage>
</organism>
<name>A0A7H0LF56_9SPHN</name>
<reference evidence="1 2" key="1">
    <citation type="submission" date="2020-09" db="EMBL/GenBank/DDBJ databases">
        <title>Sphingomonas sp., a new species isolated from pork steak.</title>
        <authorList>
            <person name="Heidler von Heilborn D."/>
        </authorList>
    </citation>
    <scope>NUCLEOTIDE SEQUENCE [LARGE SCALE GENOMIC DNA]</scope>
    <source>
        <strain evidence="2">S8-3T</strain>
    </source>
</reference>
<dbReference type="KEGG" id="spap:H3Z74_16330"/>
<keyword evidence="2" id="KW-1185">Reference proteome</keyword>
<sequence length="59" mass="6395">MADIVNLRAARKAQARASAATQADINRAAFGRTKAEKQKTDLEANRLQVGLDGAKLERD</sequence>
<dbReference type="InterPro" id="IPR025227">
    <property type="entry name" value="DUF4169"/>
</dbReference>
<evidence type="ECO:0000313" key="1">
    <source>
        <dbReference type="EMBL" id="QNQ08309.1"/>
    </source>
</evidence>
<dbReference type="RefSeq" id="WP_187760637.1">
    <property type="nucleotide sequence ID" value="NZ_CP061038.1"/>
</dbReference>
<proteinExistence type="predicted"/>
<accession>A0A7H0LF56</accession>
<dbReference type="Proteomes" id="UP000516148">
    <property type="component" value="Chromosome"/>
</dbReference>
<gene>
    <name evidence="1" type="ORF">H3Z74_16330</name>
</gene>